<dbReference type="Pfam" id="PF04122">
    <property type="entry name" value="CW_binding_2"/>
    <property type="match status" value="3"/>
</dbReference>
<comment type="caution">
    <text evidence="4">The sequence shown here is derived from an EMBL/GenBank/DDBJ whole genome shotgun (WGS) entry which is preliminary data.</text>
</comment>
<dbReference type="RefSeq" id="WP_165638069.1">
    <property type="nucleotide sequence ID" value="NZ_VIKT02000008.1"/>
</dbReference>
<dbReference type="Pfam" id="PF08239">
    <property type="entry name" value="SH3_3"/>
    <property type="match status" value="1"/>
</dbReference>
<dbReference type="Proteomes" id="UP000818266">
    <property type="component" value="Unassembled WGS sequence"/>
</dbReference>
<dbReference type="Pfam" id="PF13354">
    <property type="entry name" value="Beta-lactamase2"/>
    <property type="match status" value="1"/>
</dbReference>
<dbReference type="SUPFAM" id="SSF56601">
    <property type="entry name" value="beta-lactamase/transpeptidase-like"/>
    <property type="match status" value="1"/>
</dbReference>
<dbReference type="InterPro" id="IPR012338">
    <property type="entry name" value="Beta-lactam/transpept-like"/>
</dbReference>
<evidence type="ECO:0000313" key="4">
    <source>
        <dbReference type="EMBL" id="NHF62874.1"/>
    </source>
</evidence>
<dbReference type="InterPro" id="IPR051922">
    <property type="entry name" value="Bact_Sporulation_Assoc"/>
</dbReference>
<dbReference type="Gene3D" id="2.30.30.40">
    <property type="entry name" value="SH3 Domains"/>
    <property type="match status" value="1"/>
</dbReference>
<dbReference type="PANTHER" id="PTHR30032">
    <property type="entry name" value="N-ACETYLMURAMOYL-L-ALANINE AMIDASE-RELATED"/>
    <property type="match status" value="1"/>
</dbReference>
<reference evidence="4 5" key="1">
    <citation type="submission" date="2019-06" db="EMBL/GenBank/DDBJ databases">
        <authorList>
            <person name="De-Chao Zhang Q."/>
        </authorList>
    </citation>
    <scope>NUCLEOTIDE SEQUENCE [LARGE SCALE GENOMIC DNA]</scope>
    <source>
        <strain evidence="4 5">KN1116</strain>
    </source>
</reference>
<dbReference type="GO" id="GO:0030655">
    <property type="term" value="P:beta-lactam antibiotic catabolic process"/>
    <property type="evidence" value="ECO:0007669"/>
    <property type="project" value="InterPro"/>
</dbReference>
<dbReference type="Gene3D" id="3.40.50.12090">
    <property type="match status" value="2"/>
</dbReference>
<dbReference type="InterPro" id="IPR007253">
    <property type="entry name" value="Cell_wall-bd_2"/>
</dbReference>
<evidence type="ECO:0000259" key="3">
    <source>
        <dbReference type="Pfam" id="PF13354"/>
    </source>
</evidence>
<protein>
    <recommendedName>
        <fullName evidence="6">N-acetylmuramoyl-L-alanine amidase</fullName>
    </recommendedName>
</protein>
<evidence type="ECO:0000313" key="5">
    <source>
        <dbReference type="Proteomes" id="UP000818266"/>
    </source>
</evidence>
<evidence type="ECO:0000256" key="1">
    <source>
        <dbReference type="SAM" id="SignalP"/>
    </source>
</evidence>
<keyword evidence="1" id="KW-0732">Signal</keyword>
<sequence>MKIAGVALLVGALTSGALAGGSLDTAAVAVTETEPTPVATQEAAPTAASSADRLAGADRYATAVAVSQETFEPGVPIVFLASGVDYPDALSAAPLAAALGGPLLLTGSRSLPSVVAAELTRLAPAEVVIVGGTAVVTSSVATQVTRLGLDVRRVAGADRYATSRALVTAFAPPSDTVYLATGRNYPDALAAAAAAGAAGVPVLLVNGASSSLDSATRQLIASRSVQTAYIAGGASVISSGIELSLAVDTVQRLAGPDRYATAVAINAHAFPTAERAFVATGAGYADALSGAVLAGIENAPLYLSGPTCLPRAAREAMLDRLDAARITLFGGTAVLSSRVASLQACTTVADDRATSNAELKAALEQRLRTLPGTYSVSVREVEGLQTSVSISGTRRQEPVSVIKLFVAYAVLDRVDRDLLSLSTPTRSGVSVQNCLRAMIHVSDNYCHWDLVDLVGKQNLNNQFWSDGYRRTVYDGYSGSGVYYPAKVSTTDDLALLLSRLDRGELLSPESTDLFITMLETQLWRSKLPAGVEAGTPVANKTGSAWSAAGWFQSDAGIVTSPAGSYAIAVLGSGGATVAGVRELGRVAYEHFNGPIGTRASYSDLNAVTTGSTPYYRYASTSDQLGTLPSGRRIEVYASARTWYQVVHNGSYVWVRSSSLRNYYDYPRR</sequence>
<dbReference type="InterPro" id="IPR003646">
    <property type="entry name" value="SH3-like_bac-type"/>
</dbReference>
<accession>A0A9E5JNG6</accession>
<feature type="chain" id="PRO_5038694437" description="N-acetylmuramoyl-L-alanine amidase" evidence="1">
    <location>
        <begin position="20"/>
        <end position="668"/>
    </location>
</feature>
<reference evidence="4 5" key="2">
    <citation type="submission" date="2020-03" db="EMBL/GenBank/DDBJ databases">
        <title>Chryseoglobus sp. isolated from a deep-sea seamount.</title>
        <authorList>
            <person name="Zhang D.-C."/>
        </authorList>
    </citation>
    <scope>NUCLEOTIDE SEQUENCE [LARGE SCALE GENOMIC DNA]</scope>
    <source>
        <strain evidence="4 5">KN1116</strain>
    </source>
</reference>
<feature type="domain" description="Beta-lactamase class A catalytic" evidence="3">
    <location>
        <begin position="376"/>
        <end position="570"/>
    </location>
</feature>
<dbReference type="PANTHER" id="PTHR30032:SF8">
    <property type="entry name" value="GERMINATION-SPECIFIC N-ACETYLMURAMOYL-L-ALANINE AMIDASE"/>
    <property type="match status" value="1"/>
</dbReference>
<evidence type="ECO:0000259" key="2">
    <source>
        <dbReference type="Pfam" id="PF08239"/>
    </source>
</evidence>
<organism evidence="4 5">
    <name type="scientific">Microcella pacifica</name>
    <dbReference type="NCBI Taxonomy" id="2591847"/>
    <lineage>
        <taxon>Bacteria</taxon>
        <taxon>Bacillati</taxon>
        <taxon>Actinomycetota</taxon>
        <taxon>Actinomycetes</taxon>
        <taxon>Micrococcales</taxon>
        <taxon>Microbacteriaceae</taxon>
        <taxon>Microcella</taxon>
    </lineage>
</organism>
<name>A0A9E5JNG6_9MICO</name>
<dbReference type="AlphaFoldDB" id="A0A9E5JNG6"/>
<dbReference type="InterPro" id="IPR045155">
    <property type="entry name" value="Beta-lactam_cat"/>
</dbReference>
<dbReference type="GO" id="GO:0008800">
    <property type="term" value="F:beta-lactamase activity"/>
    <property type="evidence" value="ECO:0007669"/>
    <property type="project" value="InterPro"/>
</dbReference>
<feature type="domain" description="SH3b" evidence="2">
    <location>
        <begin position="620"/>
        <end position="659"/>
    </location>
</feature>
<dbReference type="Gene3D" id="3.40.710.10">
    <property type="entry name" value="DD-peptidase/beta-lactamase superfamily"/>
    <property type="match status" value="1"/>
</dbReference>
<feature type="signal peptide" evidence="1">
    <location>
        <begin position="1"/>
        <end position="19"/>
    </location>
</feature>
<evidence type="ECO:0008006" key="6">
    <source>
        <dbReference type="Google" id="ProtNLM"/>
    </source>
</evidence>
<dbReference type="EMBL" id="VIKT02000008">
    <property type="protein sequence ID" value="NHF62874.1"/>
    <property type="molecule type" value="Genomic_DNA"/>
</dbReference>
<keyword evidence="5" id="KW-1185">Reference proteome</keyword>
<proteinExistence type="predicted"/>
<gene>
    <name evidence="4" type="ORF">FK219_006435</name>
</gene>